<gene>
    <name evidence="1" type="ORF">Pla100_12890</name>
</gene>
<dbReference type="AlphaFoldDB" id="A0A5C6ATS9"/>
<reference evidence="1 2" key="1">
    <citation type="submission" date="2019-02" db="EMBL/GenBank/DDBJ databases">
        <title>Deep-cultivation of Planctomycetes and their phenomic and genomic characterization uncovers novel biology.</title>
        <authorList>
            <person name="Wiegand S."/>
            <person name="Jogler M."/>
            <person name="Boedeker C."/>
            <person name="Pinto D."/>
            <person name="Vollmers J."/>
            <person name="Rivas-Marin E."/>
            <person name="Kohn T."/>
            <person name="Peeters S.H."/>
            <person name="Heuer A."/>
            <person name="Rast P."/>
            <person name="Oberbeckmann S."/>
            <person name="Bunk B."/>
            <person name="Jeske O."/>
            <person name="Meyerdierks A."/>
            <person name="Storesund J.E."/>
            <person name="Kallscheuer N."/>
            <person name="Luecker S."/>
            <person name="Lage O.M."/>
            <person name="Pohl T."/>
            <person name="Merkel B.J."/>
            <person name="Hornburger P."/>
            <person name="Mueller R.-W."/>
            <person name="Bruemmer F."/>
            <person name="Labrenz M."/>
            <person name="Spormann A.M."/>
            <person name="Op Den Camp H."/>
            <person name="Overmann J."/>
            <person name="Amann R."/>
            <person name="Jetten M.S.M."/>
            <person name="Mascher T."/>
            <person name="Medema M.H."/>
            <person name="Devos D.P."/>
            <person name="Kaster A.-K."/>
            <person name="Ovreas L."/>
            <person name="Rohde M."/>
            <person name="Galperin M.Y."/>
            <person name="Jogler C."/>
        </authorList>
    </citation>
    <scope>NUCLEOTIDE SEQUENCE [LARGE SCALE GENOMIC DNA]</scope>
    <source>
        <strain evidence="1 2">Pla100</strain>
    </source>
</reference>
<name>A0A5C6ATS9_9BACT</name>
<comment type="caution">
    <text evidence="1">The sequence shown here is derived from an EMBL/GenBank/DDBJ whole genome shotgun (WGS) entry which is preliminary data.</text>
</comment>
<organism evidence="1 2">
    <name type="scientific">Neorhodopirellula pilleata</name>
    <dbReference type="NCBI Taxonomy" id="2714738"/>
    <lineage>
        <taxon>Bacteria</taxon>
        <taxon>Pseudomonadati</taxon>
        <taxon>Planctomycetota</taxon>
        <taxon>Planctomycetia</taxon>
        <taxon>Pirellulales</taxon>
        <taxon>Pirellulaceae</taxon>
        <taxon>Neorhodopirellula</taxon>
    </lineage>
</organism>
<sequence>MGRWPESRTDLDLHRQASWYTNRATEIRHTTKILTMKFYFAIAEYSTFTRMAFGSPLFFEVGT</sequence>
<evidence type="ECO:0000313" key="1">
    <source>
        <dbReference type="EMBL" id="TWU01554.1"/>
    </source>
</evidence>
<proteinExistence type="predicted"/>
<accession>A0A5C6ATS9</accession>
<keyword evidence="2" id="KW-1185">Reference proteome</keyword>
<dbReference type="Proteomes" id="UP000316213">
    <property type="component" value="Unassembled WGS sequence"/>
</dbReference>
<protein>
    <submittedName>
        <fullName evidence="1">Uncharacterized protein</fullName>
    </submittedName>
</protein>
<evidence type="ECO:0000313" key="2">
    <source>
        <dbReference type="Proteomes" id="UP000316213"/>
    </source>
</evidence>
<dbReference type="EMBL" id="SJPM01000002">
    <property type="protein sequence ID" value="TWU01554.1"/>
    <property type="molecule type" value="Genomic_DNA"/>
</dbReference>